<evidence type="ECO:0000313" key="4">
    <source>
        <dbReference type="RefSeq" id="XP_065654310.1"/>
    </source>
</evidence>
<feature type="domain" description="Armadillo repeat-containing" evidence="2">
    <location>
        <begin position="171"/>
        <end position="325"/>
    </location>
</feature>
<dbReference type="InterPro" id="IPR042856">
    <property type="entry name" value="RSP14"/>
</dbReference>
<dbReference type="PANTHER" id="PTHR15599">
    <property type="entry name" value="RTDR1"/>
    <property type="match status" value="1"/>
</dbReference>
<evidence type="ECO:0000256" key="1">
    <source>
        <dbReference type="ARBA" id="ARBA00010553"/>
    </source>
</evidence>
<name>A0ABM4BYK3_HYDVU</name>
<proteinExistence type="inferred from homology"/>
<dbReference type="InterPro" id="IPR000225">
    <property type="entry name" value="Armadillo"/>
</dbReference>
<dbReference type="Gene3D" id="1.25.10.10">
    <property type="entry name" value="Leucine-rich Repeat Variant"/>
    <property type="match status" value="2"/>
</dbReference>
<dbReference type="RefSeq" id="XP_065654310.1">
    <property type="nucleotide sequence ID" value="XM_065798238.1"/>
</dbReference>
<dbReference type="SMART" id="SM00185">
    <property type="entry name" value="ARM"/>
    <property type="match status" value="4"/>
</dbReference>
<evidence type="ECO:0000313" key="3">
    <source>
        <dbReference type="Proteomes" id="UP001652625"/>
    </source>
</evidence>
<dbReference type="SUPFAM" id="SSF48371">
    <property type="entry name" value="ARM repeat"/>
    <property type="match status" value="1"/>
</dbReference>
<dbReference type="InterPro" id="IPR011989">
    <property type="entry name" value="ARM-like"/>
</dbReference>
<gene>
    <name evidence="4" type="primary">LOC100200811</name>
</gene>
<dbReference type="InterPro" id="IPR016024">
    <property type="entry name" value="ARM-type_fold"/>
</dbReference>
<comment type="similarity">
    <text evidence="1">Belongs to the eutherian X-chromosome-specific Armcx family.</text>
</comment>
<dbReference type="Pfam" id="PF04826">
    <property type="entry name" value="Arm_2"/>
    <property type="match status" value="1"/>
</dbReference>
<accession>A0ABM4BYK3</accession>
<evidence type="ECO:0000259" key="2">
    <source>
        <dbReference type="Pfam" id="PF04826"/>
    </source>
</evidence>
<organism evidence="3 4">
    <name type="scientific">Hydra vulgaris</name>
    <name type="common">Hydra</name>
    <name type="synonym">Hydra attenuata</name>
    <dbReference type="NCBI Taxonomy" id="6087"/>
    <lineage>
        <taxon>Eukaryota</taxon>
        <taxon>Metazoa</taxon>
        <taxon>Cnidaria</taxon>
        <taxon>Hydrozoa</taxon>
        <taxon>Hydroidolina</taxon>
        <taxon>Anthoathecata</taxon>
        <taxon>Aplanulata</taxon>
        <taxon>Hydridae</taxon>
        <taxon>Hydra</taxon>
    </lineage>
</organism>
<sequence>MATTVISACLPPNIDPTKAHIAFQDRALPKLNEQLCGDDLTIKQCALMSLCDLLHNPEYIQQAITCSVIPTLLVLLCDVDITVRMKTSEAFLLISGHAIGRQVIIEQNVINPLSLLFNDECYTTRLNVYHTIERLALGAPGTESVVECGLMPMLIANLETDTDEIKIIILLTLNHCMRVNFVEALHSNAMLVCKSLLSHFNFSIRTYAAMAIKELSLTTNGKNQACDEGCIPLLVKLLKDEEVSVRAQGCAALSAITITTRGKHETLKFNAIPTVLQLLLDLNVEIRLNALKLISNLSEAPQGRKELLESVDYVSSLKSDYDSAAVRKAAQIAEKMILWKP</sequence>
<dbReference type="PANTHER" id="PTHR15599:SF1">
    <property type="entry name" value="RADIAL SPOKE HEAD 14 HOMOLOG"/>
    <property type="match status" value="1"/>
</dbReference>
<keyword evidence="3" id="KW-1185">Reference proteome</keyword>
<reference evidence="4" key="1">
    <citation type="submission" date="2025-08" db="UniProtKB">
        <authorList>
            <consortium name="RefSeq"/>
        </authorList>
    </citation>
    <scope>IDENTIFICATION</scope>
</reference>
<dbReference type="InterPro" id="IPR006911">
    <property type="entry name" value="ARM-rpt_dom"/>
</dbReference>
<protein>
    <submittedName>
        <fullName evidence="4">Radial spoke head 14 homolog</fullName>
    </submittedName>
</protein>
<dbReference type="Proteomes" id="UP001652625">
    <property type="component" value="Chromosome 05"/>
</dbReference>
<dbReference type="GeneID" id="100200811"/>